<feature type="transmembrane region" description="Helical" evidence="1">
    <location>
        <begin position="90"/>
        <end position="110"/>
    </location>
</feature>
<dbReference type="EMBL" id="RQHS01000016">
    <property type="protein sequence ID" value="TGM99608.1"/>
    <property type="molecule type" value="Genomic_DNA"/>
</dbReference>
<keyword evidence="3" id="KW-1185">Reference proteome</keyword>
<evidence type="ECO:0000256" key="1">
    <source>
        <dbReference type="SAM" id="Phobius"/>
    </source>
</evidence>
<evidence type="ECO:0000313" key="3">
    <source>
        <dbReference type="Proteomes" id="UP000297241"/>
    </source>
</evidence>
<dbReference type="RefSeq" id="WP_135757003.1">
    <property type="nucleotide sequence ID" value="NZ_RQHS01000016.1"/>
</dbReference>
<comment type="caution">
    <text evidence="2">The sequence shown here is derived from an EMBL/GenBank/DDBJ whole genome shotgun (WGS) entry which is preliminary data.</text>
</comment>
<organism evidence="2 3">
    <name type="scientific">Leptospira dzoumogneensis</name>
    <dbReference type="NCBI Taxonomy" id="2484904"/>
    <lineage>
        <taxon>Bacteria</taxon>
        <taxon>Pseudomonadati</taxon>
        <taxon>Spirochaetota</taxon>
        <taxon>Spirochaetia</taxon>
        <taxon>Leptospirales</taxon>
        <taxon>Leptospiraceae</taxon>
        <taxon>Leptospira</taxon>
    </lineage>
</organism>
<name>A0A4Z1ANF6_9LEPT</name>
<proteinExistence type="predicted"/>
<evidence type="ECO:0000313" key="2">
    <source>
        <dbReference type="EMBL" id="TGM99608.1"/>
    </source>
</evidence>
<keyword evidence="1" id="KW-0812">Transmembrane</keyword>
<dbReference type="AlphaFoldDB" id="A0A4Z1ANF6"/>
<keyword evidence="1" id="KW-1133">Transmembrane helix</keyword>
<dbReference type="Proteomes" id="UP000297241">
    <property type="component" value="Unassembled WGS sequence"/>
</dbReference>
<gene>
    <name evidence="2" type="ORF">EHR06_10810</name>
</gene>
<keyword evidence="1" id="KW-0472">Membrane</keyword>
<sequence length="123" mass="14446">MKYFLKSMLVIYLLIFFYFDPYEVNGKTLIPFPGLYCIYNPTKNHPMESPSICSTIKKSGFKEKYGVINISAEKTFYVMFPGYFDFQEKVLLSNVFFDFFSFFAMAYLLFSLVYRKSPPPSCP</sequence>
<reference evidence="2" key="1">
    <citation type="journal article" date="2019" name="PLoS Negl. Trop. Dis.">
        <title>Revisiting the worldwide diversity of Leptospira species in the environment.</title>
        <authorList>
            <person name="Vincent A.T."/>
            <person name="Schiettekatte O."/>
            <person name="Bourhy P."/>
            <person name="Veyrier F.J."/>
            <person name="Picardeau M."/>
        </authorList>
    </citation>
    <scope>NUCLEOTIDE SEQUENCE [LARGE SCALE GENOMIC DNA]</scope>
    <source>
        <strain evidence="2">201601113</strain>
    </source>
</reference>
<accession>A0A4Z1ANF6</accession>
<protein>
    <submittedName>
        <fullName evidence="2">Uncharacterized protein</fullName>
    </submittedName>
</protein>